<dbReference type="EMBL" id="MN738822">
    <property type="protein sequence ID" value="QHT37886.1"/>
    <property type="molecule type" value="Genomic_DNA"/>
</dbReference>
<name>A0A6C0F7T3_9ZZZZ</name>
<protein>
    <submittedName>
        <fullName evidence="1">Uncharacterized protein</fullName>
    </submittedName>
</protein>
<evidence type="ECO:0000313" key="1">
    <source>
        <dbReference type="EMBL" id="QHT37886.1"/>
    </source>
</evidence>
<organism evidence="1">
    <name type="scientific">viral metagenome</name>
    <dbReference type="NCBI Taxonomy" id="1070528"/>
    <lineage>
        <taxon>unclassified sequences</taxon>
        <taxon>metagenomes</taxon>
        <taxon>organismal metagenomes</taxon>
    </lineage>
</organism>
<proteinExistence type="predicted"/>
<reference evidence="1" key="1">
    <citation type="journal article" date="2020" name="Nature">
        <title>Giant virus diversity and host interactions through global metagenomics.</title>
        <authorList>
            <person name="Schulz F."/>
            <person name="Roux S."/>
            <person name="Paez-Espino D."/>
            <person name="Jungbluth S."/>
            <person name="Walsh D.A."/>
            <person name="Denef V.J."/>
            <person name="McMahon K.D."/>
            <person name="Konstantinidis K.T."/>
            <person name="Eloe-Fadrosh E.A."/>
            <person name="Kyrpides N.C."/>
            <person name="Woyke T."/>
        </authorList>
    </citation>
    <scope>NUCLEOTIDE SEQUENCE</scope>
    <source>
        <strain evidence="1">GVMAG-S-ERX556049-19</strain>
    </source>
</reference>
<dbReference type="AlphaFoldDB" id="A0A6C0F7T3"/>
<accession>A0A6C0F7T3</accession>
<sequence>MTDFNDMPEEILCRIISYLKITYEKIIKREKEQELHEIKERVYVITHISYRPSALCLINKKWLKALLQIKCKFCKFGNYDMFRKLYKCGNCGYIVKQPKHANKNNIPKREKYITVK</sequence>